<feature type="transmembrane region" description="Helical" evidence="1">
    <location>
        <begin position="43"/>
        <end position="63"/>
    </location>
</feature>
<evidence type="ECO:0000313" key="2">
    <source>
        <dbReference type="Proteomes" id="UP000887569"/>
    </source>
</evidence>
<evidence type="ECO:0000313" key="3">
    <source>
        <dbReference type="WBParaSite" id="PgR031_g030_t13"/>
    </source>
</evidence>
<organism evidence="2 3">
    <name type="scientific">Parascaris univalens</name>
    <name type="common">Nematode worm</name>
    <dbReference type="NCBI Taxonomy" id="6257"/>
    <lineage>
        <taxon>Eukaryota</taxon>
        <taxon>Metazoa</taxon>
        <taxon>Ecdysozoa</taxon>
        <taxon>Nematoda</taxon>
        <taxon>Chromadorea</taxon>
        <taxon>Rhabditida</taxon>
        <taxon>Spirurina</taxon>
        <taxon>Ascaridomorpha</taxon>
        <taxon>Ascaridoidea</taxon>
        <taxon>Ascarididae</taxon>
        <taxon>Parascaris</taxon>
    </lineage>
</organism>
<proteinExistence type="predicted"/>
<feature type="transmembrane region" description="Helical" evidence="1">
    <location>
        <begin position="69"/>
        <end position="86"/>
    </location>
</feature>
<keyword evidence="1" id="KW-1133">Transmembrane helix</keyword>
<dbReference type="Proteomes" id="UP000887569">
    <property type="component" value="Unplaced"/>
</dbReference>
<accession>A0A915B985</accession>
<dbReference type="WBParaSite" id="PgR031_g030_t13">
    <property type="protein sequence ID" value="PgR031_g030_t13"/>
    <property type="gene ID" value="PgR031_g030"/>
</dbReference>
<dbReference type="AlphaFoldDB" id="A0A915B985"/>
<keyword evidence="1" id="KW-0472">Membrane</keyword>
<feature type="transmembrane region" description="Helical" evidence="1">
    <location>
        <begin position="93"/>
        <end position="116"/>
    </location>
</feature>
<keyword evidence="2" id="KW-1185">Reference proteome</keyword>
<name>A0A915B985_PARUN</name>
<feature type="transmembrane region" description="Helical" evidence="1">
    <location>
        <begin position="156"/>
        <end position="180"/>
    </location>
</feature>
<keyword evidence="1" id="KW-0812">Transmembrane</keyword>
<protein>
    <submittedName>
        <fullName evidence="3">Histone deacetylase domain-containing protein</fullName>
    </submittedName>
</protein>
<sequence>MIVKPNRWYAILMSPTYDIFERCEPFSRFHFDIQRSSHRPSNCAIIVTAITTLLAVIDLIFVIHLDLSYFIQLTTICTQLCLIHAIRSRNATWMIPFLMLTTIKLSSIAFSLFVSLKPFYAKTMFNMEITHLIHGPIWLLAEKLRNYYGSQLPNSIFATLFLAAASMNFIFLSIIGRYFCELRKPISDFSTDLFEENFDDDIVMHYCYNGGSALGAIEECERCKENGRDMACL</sequence>
<reference evidence="3" key="1">
    <citation type="submission" date="2022-11" db="UniProtKB">
        <authorList>
            <consortium name="WormBaseParasite"/>
        </authorList>
    </citation>
    <scope>IDENTIFICATION</scope>
</reference>
<evidence type="ECO:0000256" key="1">
    <source>
        <dbReference type="SAM" id="Phobius"/>
    </source>
</evidence>